<name>A0AAV7K429_9METZ</name>
<proteinExistence type="predicted"/>
<sequence>MVEEFRIRTGNAGAVKIPPRMVPRAYQEEVNSQIEEMLRRNVMRLSSNSWLSRLVMESDKKKTAFSPGSGNGLNEYIVLAFGLTGGASSCQRMMDGVLRCLEKHKDHFIDDILVFSADKAPHLDVLEKFSRGYEKQLNIEGQEMRDRKRKGSQLGAYIFKCRMEPENDKVKSINDCTRPGSKNQLKQFLV</sequence>
<dbReference type="Proteomes" id="UP001165289">
    <property type="component" value="Unassembled WGS sequence"/>
</dbReference>
<dbReference type="AlphaFoldDB" id="A0AAV7K429"/>
<dbReference type="SUPFAM" id="SSF56672">
    <property type="entry name" value="DNA/RNA polymerases"/>
    <property type="match status" value="1"/>
</dbReference>
<evidence type="ECO:0000259" key="1">
    <source>
        <dbReference type="Pfam" id="PF00078"/>
    </source>
</evidence>
<dbReference type="Gene3D" id="3.30.70.270">
    <property type="match status" value="1"/>
</dbReference>
<dbReference type="EMBL" id="JAKMXF010000167">
    <property type="protein sequence ID" value="KAI6655845.1"/>
    <property type="molecule type" value="Genomic_DNA"/>
</dbReference>
<dbReference type="Gene3D" id="3.10.10.10">
    <property type="entry name" value="HIV Type 1 Reverse Transcriptase, subunit A, domain 1"/>
    <property type="match status" value="1"/>
</dbReference>
<evidence type="ECO:0000313" key="3">
    <source>
        <dbReference type="Proteomes" id="UP001165289"/>
    </source>
</evidence>
<dbReference type="InterPro" id="IPR051320">
    <property type="entry name" value="Viral_Replic_Matur_Polypro"/>
</dbReference>
<evidence type="ECO:0000313" key="2">
    <source>
        <dbReference type="EMBL" id="KAI6655845.1"/>
    </source>
</evidence>
<gene>
    <name evidence="2" type="ORF">LOD99_11357</name>
</gene>
<organism evidence="2 3">
    <name type="scientific">Oopsacas minuta</name>
    <dbReference type="NCBI Taxonomy" id="111878"/>
    <lineage>
        <taxon>Eukaryota</taxon>
        <taxon>Metazoa</taxon>
        <taxon>Porifera</taxon>
        <taxon>Hexactinellida</taxon>
        <taxon>Hexasterophora</taxon>
        <taxon>Lyssacinosida</taxon>
        <taxon>Leucopsacidae</taxon>
        <taxon>Oopsacas</taxon>
    </lineage>
</organism>
<dbReference type="InterPro" id="IPR043502">
    <property type="entry name" value="DNA/RNA_pol_sf"/>
</dbReference>
<reference evidence="2 3" key="1">
    <citation type="journal article" date="2023" name="BMC Biol.">
        <title>The compact genome of the sponge Oopsacas minuta (Hexactinellida) is lacking key metazoan core genes.</title>
        <authorList>
            <person name="Santini S."/>
            <person name="Schenkelaars Q."/>
            <person name="Jourda C."/>
            <person name="Duchesne M."/>
            <person name="Belahbib H."/>
            <person name="Rocher C."/>
            <person name="Selva M."/>
            <person name="Riesgo A."/>
            <person name="Vervoort M."/>
            <person name="Leys S.P."/>
            <person name="Kodjabachian L."/>
            <person name="Le Bivic A."/>
            <person name="Borchiellini C."/>
            <person name="Claverie J.M."/>
            <person name="Renard E."/>
        </authorList>
    </citation>
    <scope>NUCLEOTIDE SEQUENCE [LARGE SCALE GENOMIC DNA]</scope>
    <source>
        <strain evidence="2">SPO-2</strain>
    </source>
</reference>
<keyword evidence="3" id="KW-1185">Reference proteome</keyword>
<dbReference type="InterPro" id="IPR000477">
    <property type="entry name" value="RT_dom"/>
</dbReference>
<dbReference type="PANTHER" id="PTHR33064">
    <property type="entry name" value="POL PROTEIN"/>
    <property type="match status" value="1"/>
</dbReference>
<feature type="domain" description="Reverse transcriptase" evidence="1">
    <location>
        <begin position="55"/>
        <end position="132"/>
    </location>
</feature>
<dbReference type="PANTHER" id="PTHR33064:SF37">
    <property type="entry name" value="RIBONUCLEASE H"/>
    <property type="match status" value="1"/>
</dbReference>
<accession>A0AAV7K429</accession>
<dbReference type="InterPro" id="IPR043128">
    <property type="entry name" value="Rev_trsase/Diguanyl_cyclase"/>
</dbReference>
<comment type="caution">
    <text evidence="2">The sequence shown here is derived from an EMBL/GenBank/DDBJ whole genome shotgun (WGS) entry which is preliminary data.</text>
</comment>
<protein>
    <recommendedName>
        <fullName evidence="1">Reverse transcriptase domain-containing protein</fullName>
    </recommendedName>
</protein>
<dbReference type="Pfam" id="PF00078">
    <property type="entry name" value="RVT_1"/>
    <property type="match status" value="1"/>
</dbReference>